<gene>
    <name evidence="1" type="ORF">Hyperionvirus1_7</name>
</gene>
<accession>A0A3G5A5H2</accession>
<reference evidence="1" key="1">
    <citation type="submission" date="2018-10" db="EMBL/GenBank/DDBJ databases">
        <title>Hidden diversity of soil giant viruses.</title>
        <authorList>
            <person name="Schulz F."/>
            <person name="Alteio L."/>
            <person name="Goudeau D."/>
            <person name="Ryan E.M."/>
            <person name="Malmstrom R.R."/>
            <person name="Blanchard J."/>
            <person name="Woyke T."/>
        </authorList>
    </citation>
    <scope>NUCLEOTIDE SEQUENCE</scope>
    <source>
        <strain evidence="1">HYV1</strain>
    </source>
</reference>
<sequence length="447" mass="51565">MAAAAAAVEAKEFNFDDSTHRAAASTPDVTGITVAGFVRLRARLAAVAFLVSALTNPELCLLMAEIASLKPYYRGIIEQYLVQRMNAEPNSLLVWRRFKKSKDGNMVAFYSKYYDTRKVSGIRQDDDDFVRGDAEPHHERAWKLGERYHTAFAMLQKSTKLKQAYEYYRKEMRDSKEEPYSEGALALLKEACRAGNPDAHVVLIEYLMYKKDYATARSIMSNRILLGERFQDWSIRSSNYQFRLREYSFGHFFDDVKSLHDARKVLEEVSAVYIGVEGQIESKLMDRSHFTHEVEQGSCCNPDTESWEESEFTWHSQFLSKALATISEKFRSVGQKMITDYCEEKKIPVLTGEIQFFLANSEVDSESPYPQKESFDDEEDYYEAVKEWHALRSYITKDDEAAFRMVAHAVKLGNHSAYKFLTDNKPNTERQKMMCNKFRALVRASLP</sequence>
<dbReference type="EMBL" id="MK072383">
    <property type="protein sequence ID" value="AYV82428.1"/>
    <property type="molecule type" value="Genomic_DNA"/>
</dbReference>
<name>A0A3G5A5H2_9VIRU</name>
<evidence type="ECO:0000313" key="1">
    <source>
        <dbReference type="EMBL" id="AYV82428.1"/>
    </source>
</evidence>
<organism evidence="1">
    <name type="scientific">Hyperionvirus sp</name>
    <dbReference type="NCBI Taxonomy" id="2487770"/>
    <lineage>
        <taxon>Viruses</taxon>
        <taxon>Varidnaviria</taxon>
        <taxon>Bamfordvirae</taxon>
        <taxon>Nucleocytoviricota</taxon>
        <taxon>Megaviricetes</taxon>
        <taxon>Imitervirales</taxon>
        <taxon>Mimiviridae</taxon>
        <taxon>Klosneuvirinae</taxon>
    </lineage>
</organism>
<proteinExistence type="predicted"/>
<protein>
    <submittedName>
        <fullName evidence="1">Uncharacterized protein</fullName>
    </submittedName>
</protein>